<feature type="signal peptide" evidence="1">
    <location>
        <begin position="1"/>
        <end position="35"/>
    </location>
</feature>
<sequence length="1742" mass="179423">MSRAARPKATTYYRHTPCALMIAAAMQIVTTPALAERIIVRNGDDVTTTRAVINSLTVESGGTFTSTGQLRLEGDASSRLSSDDVTIQGNVLALNDNATLTLDAPNVFGTSSTPTLVLSTKNNTDLNDTVTTLVVAEDMSLIKPESDRGRGSVIAGDNADIEIISGATLKIERGVANIRGTLSGDGDLHFKDSDKNFIAPPDGEKSTHTGNVLVEQSSLTLGAGALANSATVTFRDNRTDLNNVSRTSIADADSLKNGVNLIVENDAFLQLDGKNRPTITHTADELTVGDDSEIELTSKAKLRAQEATIAGDISGTGTLIFNGGRESVIKDSGTTFAGTTQVIDRSTLTLETSGALGNSDTLSIAGGATVNTRAGDVFNDDLHLWFQTGDNRLDIQGAQTVSHLTLPESSTIAFTSNSSTGNDQLTLTSTTEESVIRGDVSQNASGDLILNGAKANLYSQTSRGVTVNVKNGGELAIERENAVQGTLDIGTGGIISVNANNGLNTTSTNSTLILPKNAQVNFNADQTLDRLSATRTTSQISIAENATLSIANTTTPKDDSLFYGKLSGGGDLTLTGGGLLLGAAGVPSPANALTGAFNVTGGATLELNKDEAISGDTLTVSDGSRVSVKNGGNAVNANLDVTLTGDGDRIEIETFSQETQRINRLMMGADSALEIKIARGSQTDKNTLVIGANDGDSEINGAISGPGNLTLSGSGTTVINRVLEVDGEVAIDSGARVSLATAGALGSPGTLDLSAIGEGTLAIDAANGWEPSRTLNLPSASTLEVNADQRIDVLQARRGKSRSGPAAAADLLIADNATLTLGTSGETLNLEGLISGGGNLVFADGTTKLGSRRDGGNPFTGTTTVENSAALTLTQPDALGASRELSIQTGGSVSVDNAIEEDPFNNSMRVNVQGDLQLAGGNSPLDYQFDRLDLDEAGRVNFNNNARLTLTGDSSIAGTVDGTGTLVIGGNGTTVVKASNNGGLTFTGELRITDSARVSVDAQDGLDVRGPIDGSLNVSIGSDTTLDLNVENAFKTLSEAGHTIAEGARVNVNARDAVSPQGDFSFADDQATLAINDVAQTLNGELAGSGKLVVTEAGDLTLDRTDGNPGFDGSVSLEDTATLTLDTDNALGTATLTGDKATSLVLNASQEFAGRLRFGGNVSGAGTLVLSDTGRHSVPDNLDAFTGSVDVQAGSLALNTALGTTSGPADATIGGNATLSGTGTITGVATLADGATHAPGNSVGTQTVGTYNLADGATLEIELDTDSRGALINDLVEYTNSATLGDADGDADGPTIDVTSLDDGLFIADGTTVTVVTGDGVSDLTVNDPINITEAVDLLTFSGAPTAGEYTLTAQRTAYTAINPDRLNDSQRAAADALDQLANDTASGTGSDPQSVLLRLDALGQAVLEDTDGATTDYQAALSSLSGARLLSADAAWFEGARRWSEGIDAVIDRGRGLSADHPFHVSVYADRASTDGSAARPGFDRDSQGFVLSAERAVSARGHLGAALGYERAESDFDRNGGHSDQQNAHTAIRYAFAPRGDLRLSATALAGLGHLDTDRPIATDDSTAHSDPNAWQAGLLLNGEHRFAITSTRRLTAMAGVGYLYADRDGFSESGDATLSLQSVAARSIDSLTSRLGLAVSDRIKWGQTTLSPSLRLVWVHDFSADEKPLKAKLAAGDSADDPSSSIRLTDHDRDADRLRLDTGIGFALGEHTEARIGYQAELGEQSTAHQARAGLTVRF</sequence>
<feature type="domain" description="Autotransporter" evidence="2">
    <location>
        <begin position="1457"/>
        <end position="1742"/>
    </location>
</feature>
<dbReference type="Pfam" id="PF03797">
    <property type="entry name" value="Autotransporter"/>
    <property type="match status" value="1"/>
</dbReference>
<evidence type="ECO:0000313" key="4">
    <source>
        <dbReference type="Proteomes" id="UP001556636"/>
    </source>
</evidence>
<dbReference type="EMBL" id="JBAKFG010000003">
    <property type="protein sequence ID" value="MEX0373611.1"/>
    <property type="molecule type" value="Genomic_DNA"/>
</dbReference>
<dbReference type="SUPFAM" id="SSF103515">
    <property type="entry name" value="Autotransporter"/>
    <property type="match status" value="1"/>
</dbReference>
<dbReference type="PROSITE" id="PS51208">
    <property type="entry name" value="AUTOTRANSPORTER"/>
    <property type="match status" value="1"/>
</dbReference>
<organism evidence="3 4">
    <name type="scientific">Spiribacter roseus</name>
    <dbReference type="NCBI Taxonomy" id="1855875"/>
    <lineage>
        <taxon>Bacteria</taxon>
        <taxon>Pseudomonadati</taxon>
        <taxon>Pseudomonadota</taxon>
        <taxon>Gammaproteobacteria</taxon>
        <taxon>Chromatiales</taxon>
        <taxon>Ectothiorhodospiraceae</taxon>
        <taxon>Spiribacter</taxon>
    </lineage>
</organism>
<dbReference type="SMART" id="SM00869">
    <property type="entry name" value="Autotransporter"/>
    <property type="match status" value="1"/>
</dbReference>
<dbReference type="InterPro" id="IPR005546">
    <property type="entry name" value="Autotransporte_beta"/>
</dbReference>
<name>A0ABV3RZH4_9GAMM</name>
<evidence type="ECO:0000313" key="3">
    <source>
        <dbReference type="EMBL" id="MEX0373611.1"/>
    </source>
</evidence>
<gene>
    <name evidence="3" type="ORF">V6X51_09235</name>
</gene>
<evidence type="ECO:0000259" key="2">
    <source>
        <dbReference type="PROSITE" id="PS51208"/>
    </source>
</evidence>
<dbReference type="InterPro" id="IPR011050">
    <property type="entry name" value="Pectin_lyase_fold/virulence"/>
</dbReference>
<evidence type="ECO:0000256" key="1">
    <source>
        <dbReference type="SAM" id="SignalP"/>
    </source>
</evidence>
<dbReference type="Proteomes" id="UP001556636">
    <property type="component" value="Unassembled WGS sequence"/>
</dbReference>
<reference evidence="3 4" key="1">
    <citation type="submission" date="2024-02" db="EMBL/GenBank/DDBJ databases">
        <title>New especies of Spiribacter isolated from saline water.</title>
        <authorList>
            <person name="Leon M.J."/>
            <person name="De La Haba R."/>
            <person name="Sanchez-Porro C."/>
            <person name="Ventosa A."/>
        </authorList>
    </citation>
    <scope>NUCLEOTIDE SEQUENCE [LARGE SCALE GENOMIC DNA]</scope>
    <source>
        <strain evidence="4">ag22IC6-196</strain>
    </source>
</reference>
<keyword evidence="4" id="KW-1185">Reference proteome</keyword>
<keyword evidence="1" id="KW-0732">Signal</keyword>
<dbReference type="RefSeq" id="WP_367951797.1">
    <property type="nucleotide sequence ID" value="NZ_JBAKFG010000003.1"/>
</dbReference>
<dbReference type="SUPFAM" id="SSF51126">
    <property type="entry name" value="Pectin lyase-like"/>
    <property type="match status" value="2"/>
</dbReference>
<accession>A0ABV3RZH4</accession>
<dbReference type="InterPro" id="IPR036709">
    <property type="entry name" value="Autotransporte_beta_dom_sf"/>
</dbReference>
<proteinExistence type="predicted"/>
<comment type="caution">
    <text evidence="3">The sequence shown here is derived from an EMBL/GenBank/DDBJ whole genome shotgun (WGS) entry which is preliminary data.</text>
</comment>
<dbReference type="Gene3D" id="2.40.128.130">
    <property type="entry name" value="Autotransporter beta-domain"/>
    <property type="match status" value="1"/>
</dbReference>
<protein>
    <submittedName>
        <fullName evidence="3">Autotransporter domain-containing protein</fullName>
    </submittedName>
</protein>
<feature type="chain" id="PRO_5046161442" evidence="1">
    <location>
        <begin position="36"/>
        <end position="1742"/>
    </location>
</feature>